<dbReference type="Gene3D" id="1.10.600.10">
    <property type="entry name" value="Farnesyl Diphosphate Synthase"/>
    <property type="match status" value="1"/>
</dbReference>
<evidence type="ECO:0000256" key="1">
    <source>
        <dbReference type="ARBA" id="ARBA00001946"/>
    </source>
</evidence>
<reference evidence="7" key="1">
    <citation type="submission" date="2019-01" db="EMBL/GenBank/DDBJ databases">
        <title>Draft genome sequences of three monokaryotic isolates of the white-rot basidiomycete fungus Dichomitus squalens.</title>
        <authorList>
            <consortium name="DOE Joint Genome Institute"/>
            <person name="Lopez S.C."/>
            <person name="Andreopoulos B."/>
            <person name="Pangilinan J."/>
            <person name="Lipzen A."/>
            <person name="Riley R."/>
            <person name="Ahrendt S."/>
            <person name="Ng V."/>
            <person name="Barry K."/>
            <person name="Daum C."/>
            <person name="Grigoriev I.V."/>
            <person name="Hilden K.S."/>
            <person name="Makela M.R."/>
            <person name="de Vries R.P."/>
        </authorList>
    </citation>
    <scope>NUCLEOTIDE SEQUENCE [LARGE SCALE GENOMIC DNA]</scope>
    <source>
        <strain evidence="7">OM18370.1</strain>
    </source>
</reference>
<evidence type="ECO:0000256" key="3">
    <source>
        <dbReference type="ARBA" id="ARBA00022723"/>
    </source>
</evidence>
<name>A0A4Q9M9Y6_9APHY</name>
<evidence type="ECO:0000313" key="7">
    <source>
        <dbReference type="EMBL" id="TBU23980.1"/>
    </source>
</evidence>
<dbReference type="PANTHER" id="PTHR35201">
    <property type="entry name" value="TERPENE SYNTHASE"/>
    <property type="match status" value="1"/>
</dbReference>
<dbReference type="InterPro" id="IPR034686">
    <property type="entry name" value="Terpene_cyclase-like_2"/>
</dbReference>
<evidence type="ECO:0000256" key="5">
    <source>
        <dbReference type="ARBA" id="ARBA00023239"/>
    </source>
</evidence>
<comment type="similarity">
    <text evidence="2 6">Belongs to the terpene synthase family.</text>
</comment>
<keyword evidence="3 6" id="KW-0479">Metal-binding</keyword>
<dbReference type="Proteomes" id="UP000292957">
    <property type="component" value="Unassembled WGS sequence"/>
</dbReference>
<dbReference type="InterPro" id="IPR008949">
    <property type="entry name" value="Isoprenoid_synthase_dom_sf"/>
</dbReference>
<dbReference type="EC" id="4.2.3.-" evidence="6"/>
<dbReference type="AlphaFoldDB" id="A0A4Q9M9Y6"/>
<evidence type="ECO:0000256" key="6">
    <source>
        <dbReference type="RuleBase" id="RU366034"/>
    </source>
</evidence>
<dbReference type="GO" id="GO:0008299">
    <property type="term" value="P:isoprenoid biosynthetic process"/>
    <property type="evidence" value="ECO:0007669"/>
    <property type="project" value="UniProtKB-ARBA"/>
</dbReference>
<protein>
    <recommendedName>
        <fullName evidence="6">Terpene synthase</fullName>
        <ecNumber evidence="6">4.2.3.-</ecNumber>
    </recommendedName>
</protein>
<dbReference type="OrthoDB" id="6486656at2759"/>
<comment type="cofactor">
    <cofactor evidence="1 6">
        <name>Mg(2+)</name>
        <dbReference type="ChEBI" id="CHEBI:18420"/>
    </cofactor>
</comment>
<keyword evidence="5 6" id="KW-0456">Lyase</keyword>
<dbReference type="SFLD" id="SFLDS00005">
    <property type="entry name" value="Isoprenoid_Synthase_Type_I"/>
    <property type="match status" value="1"/>
</dbReference>
<keyword evidence="4 6" id="KW-0460">Magnesium</keyword>
<organism evidence="7">
    <name type="scientific">Dichomitus squalens</name>
    <dbReference type="NCBI Taxonomy" id="114155"/>
    <lineage>
        <taxon>Eukaryota</taxon>
        <taxon>Fungi</taxon>
        <taxon>Dikarya</taxon>
        <taxon>Basidiomycota</taxon>
        <taxon>Agaricomycotina</taxon>
        <taxon>Agaricomycetes</taxon>
        <taxon>Polyporales</taxon>
        <taxon>Polyporaceae</taxon>
        <taxon>Dichomitus</taxon>
    </lineage>
</organism>
<accession>A0A4Q9M9Y6</accession>
<dbReference type="SUPFAM" id="SSF48576">
    <property type="entry name" value="Terpenoid synthases"/>
    <property type="match status" value="1"/>
</dbReference>
<dbReference type="SFLD" id="SFLDG01020">
    <property type="entry name" value="Terpene_Cyclase_Like_2"/>
    <property type="match status" value="1"/>
</dbReference>
<dbReference type="EMBL" id="ML143490">
    <property type="protein sequence ID" value="TBU23980.1"/>
    <property type="molecule type" value="Genomic_DNA"/>
</dbReference>
<sequence length="360" mass="41834">MERTIYIPDTMAAWPWPRKFNPLYDEVNAESLAWVKSYKPYTPESQVAHDKGDPGRLAALSYIDAPHDRLRIGMDCINMLYMIDEYTDMESIKGVQEIREAVLDALRNTDKPRPEGEVILGEICQDFWARGRLIATLQAEKHFLDAMDLYLEGVLQQAEDRENHVIRTVDAYMEVRREDSGVRVCFTPGELHLSIPDEAFYHPIVKVLRDCSIDLVVLDNDVASYNREQAIRYEDWNILPVVMHQYGLDLYHATEWVASYHEEIEARFMDALDSLPSFGPAVDADLQKYTNCLAYLPRGNDCWRFESERFFGKRGLEVQETRTVRMFAKRVMNPEMRRAKIEIPLVEELEQIPFVATVED</sequence>
<proteinExistence type="inferred from homology"/>
<gene>
    <name evidence="7" type="ORF">BD311DRAFT_791309</name>
</gene>
<dbReference type="Pfam" id="PF19086">
    <property type="entry name" value="Terpene_syn_C_2"/>
    <property type="match status" value="1"/>
</dbReference>
<dbReference type="PANTHER" id="PTHR35201:SF4">
    <property type="entry name" value="BETA-PINACENE SYNTHASE-RELATED"/>
    <property type="match status" value="1"/>
</dbReference>
<evidence type="ECO:0000256" key="4">
    <source>
        <dbReference type="ARBA" id="ARBA00022842"/>
    </source>
</evidence>
<dbReference type="GO" id="GO:0046872">
    <property type="term" value="F:metal ion binding"/>
    <property type="evidence" value="ECO:0007669"/>
    <property type="project" value="UniProtKB-KW"/>
</dbReference>
<evidence type="ECO:0000256" key="2">
    <source>
        <dbReference type="ARBA" id="ARBA00006333"/>
    </source>
</evidence>
<dbReference type="GO" id="GO:0010333">
    <property type="term" value="F:terpene synthase activity"/>
    <property type="evidence" value="ECO:0007669"/>
    <property type="project" value="InterPro"/>
</dbReference>